<evidence type="ECO:0000256" key="1">
    <source>
        <dbReference type="ARBA" id="ARBA00023015"/>
    </source>
</evidence>
<dbReference type="Gene3D" id="3.40.50.2300">
    <property type="match status" value="2"/>
</dbReference>
<dbReference type="InterPro" id="IPR046335">
    <property type="entry name" value="LacI/GalR-like_sensor"/>
</dbReference>
<dbReference type="GO" id="GO:0003677">
    <property type="term" value="F:DNA binding"/>
    <property type="evidence" value="ECO:0007669"/>
    <property type="project" value="UniProtKB-KW"/>
</dbReference>
<name>A0ABN2ZCB9_9MICC</name>
<protein>
    <submittedName>
        <fullName evidence="5">LacI family DNA-binding transcriptional regulator</fullName>
    </submittedName>
</protein>
<dbReference type="Pfam" id="PF13377">
    <property type="entry name" value="Peripla_BP_3"/>
    <property type="match status" value="1"/>
</dbReference>
<gene>
    <name evidence="5" type="ORF">GCM10009825_27530</name>
</gene>
<dbReference type="PROSITE" id="PS50932">
    <property type="entry name" value="HTH_LACI_2"/>
    <property type="match status" value="1"/>
</dbReference>
<sequence length="343" mass="36400">MNQPPAPGHPPRRPTIRDVAERAGVSKSLVSLVLGGSSNVSSDRRRAVLDAMAELGYRPNQLARGLSSPHSGTIGVLLNDLRNPWFVELLEGLSATLHAAGVSPVLVDSYTDNRVGRRSVETLLEQRIDGLVVVGTTSEEAALETAIATVPVVLAGTREPALPGADIVVDDDESGARQAAEHLIALGHRRIAHLQGPGEIGRLRRAGYEAAMRDSGLDPWVVAGGMSEESGYEAARRLLAGPQRPTAIFAFNDLACIGALSAAADQGLTVPGDLSLVGYDNTYLARIRHLSLTSVDNGNFAVGLQAGRYILERRETRDLPQRLHLVPTQLVVRGSTGHPPDSA</sequence>
<dbReference type="Gene3D" id="1.10.260.40">
    <property type="entry name" value="lambda repressor-like DNA-binding domains"/>
    <property type="match status" value="1"/>
</dbReference>
<keyword evidence="2 5" id="KW-0238">DNA-binding</keyword>
<evidence type="ECO:0000256" key="3">
    <source>
        <dbReference type="ARBA" id="ARBA00023163"/>
    </source>
</evidence>
<evidence type="ECO:0000313" key="5">
    <source>
        <dbReference type="EMBL" id="GAA2140070.1"/>
    </source>
</evidence>
<keyword evidence="3" id="KW-0804">Transcription</keyword>
<dbReference type="EMBL" id="BAAAQB010000037">
    <property type="protein sequence ID" value="GAA2140070.1"/>
    <property type="molecule type" value="Genomic_DNA"/>
</dbReference>
<keyword evidence="6" id="KW-1185">Reference proteome</keyword>
<dbReference type="SUPFAM" id="SSF53822">
    <property type="entry name" value="Periplasmic binding protein-like I"/>
    <property type="match status" value="1"/>
</dbReference>
<proteinExistence type="predicted"/>
<organism evidence="5 6">
    <name type="scientific">Arthrobacter humicola</name>
    <dbReference type="NCBI Taxonomy" id="409291"/>
    <lineage>
        <taxon>Bacteria</taxon>
        <taxon>Bacillati</taxon>
        <taxon>Actinomycetota</taxon>
        <taxon>Actinomycetes</taxon>
        <taxon>Micrococcales</taxon>
        <taxon>Micrococcaceae</taxon>
        <taxon>Arthrobacter</taxon>
    </lineage>
</organism>
<evidence type="ECO:0000256" key="2">
    <source>
        <dbReference type="ARBA" id="ARBA00023125"/>
    </source>
</evidence>
<dbReference type="Pfam" id="PF00356">
    <property type="entry name" value="LacI"/>
    <property type="match status" value="1"/>
</dbReference>
<evidence type="ECO:0000313" key="6">
    <source>
        <dbReference type="Proteomes" id="UP001500102"/>
    </source>
</evidence>
<dbReference type="SMART" id="SM00354">
    <property type="entry name" value="HTH_LACI"/>
    <property type="match status" value="1"/>
</dbReference>
<feature type="domain" description="HTH lacI-type" evidence="4">
    <location>
        <begin position="14"/>
        <end position="68"/>
    </location>
</feature>
<keyword evidence="1" id="KW-0805">Transcription regulation</keyword>
<dbReference type="InterPro" id="IPR028082">
    <property type="entry name" value="Peripla_BP_I"/>
</dbReference>
<dbReference type="Proteomes" id="UP001500102">
    <property type="component" value="Unassembled WGS sequence"/>
</dbReference>
<comment type="caution">
    <text evidence="5">The sequence shown here is derived from an EMBL/GenBank/DDBJ whole genome shotgun (WGS) entry which is preliminary data.</text>
</comment>
<dbReference type="InterPro" id="IPR000843">
    <property type="entry name" value="HTH_LacI"/>
</dbReference>
<reference evidence="5 6" key="1">
    <citation type="journal article" date="2019" name="Int. J. Syst. Evol. Microbiol.">
        <title>The Global Catalogue of Microorganisms (GCM) 10K type strain sequencing project: providing services to taxonomists for standard genome sequencing and annotation.</title>
        <authorList>
            <consortium name="The Broad Institute Genomics Platform"/>
            <consortium name="The Broad Institute Genome Sequencing Center for Infectious Disease"/>
            <person name="Wu L."/>
            <person name="Ma J."/>
        </authorList>
    </citation>
    <scope>NUCLEOTIDE SEQUENCE [LARGE SCALE GENOMIC DNA]</scope>
    <source>
        <strain evidence="5 6">JCM 15921</strain>
    </source>
</reference>
<dbReference type="CDD" id="cd06267">
    <property type="entry name" value="PBP1_LacI_sugar_binding-like"/>
    <property type="match status" value="1"/>
</dbReference>
<dbReference type="InterPro" id="IPR010982">
    <property type="entry name" value="Lambda_DNA-bd_dom_sf"/>
</dbReference>
<dbReference type="SUPFAM" id="SSF47413">
    <property type="entry name" value="lambda repressor-like DNA-binding domains"/>
    <property type="match status" value="1"/>
</dbReference>
<accession>A0ABN2ZCB9</accession>
<dbReference type="RefSeq" id="WP_344366832.1">
    <property type="nucleotide sequence ID" value="NZ_BAAAQB010000037.1"/>
</dbReference>
<dbReference type="PANTHER" id="PTHR30146:SF109">
    <property type="entry name" value="HTH-TYPE TRANSCRIPTIONAL REGULATOR GALS"/>
    <property type="match status" value="1"/>
</dbReference>
<evidence type="ECO:0000259" key="4">
    <source>
        <dbReference type="PROSITE" id="PS50932"/>
    </source>
</evidence>
<dbReference type="CDD" id="cd01392">
    <property type="entry name" value="HTH_LacI"/>
    <property type="match status" value="1"/>
</dbReference>
<dbReference type="PANTHER" id="PTHR30146">
    <property type="entry name" value="LACI-RELATED TRANSCRIPTIONAL REPRESSOR"/>
    <property type="match status" value="1"/>
</dbReference>